<dbReference type="GO" id="GO:0000156">
    <property type="term" value="F:phosphorelay response regulator activity"/>
    <property type="evidence" value="ECO:0007669"/>
    <property type="project" value="InterPro"/>
</dbReference>
<keyword evidence="1" id="KW-0547">Nucleotide-binding</keyword>
<evidence type="ECO:0000313" key="7">
    <source>
        <dbReference type="Proteomes" id="UP000823906"/>
    </source>
</evidence>
<dbReference type="InterPro" id="IPR010524">
    <property type="entry name" value="Sig_transdc_resp-reg_PrpR_N"/>
</dbReference>
<dbReference type="Pfam" id="PF25601">
    <property type="entry name" value="AAA_lid_14"/>
    <property type="match status" value="1"/>
</dbReference>
<name>A0A9D2P7L8_9FIRM</name>
<organism evidence="6 7">
    <name type="scientific">Candidatus Faecalibacterium faecigallinarum</name>
    <dbReference type="NCBI Taxonomy" id="2838577"/>
    <lineage>
        <taxon>Bacteria</taxon>
        <taxon>Bacillati</taxon>
        <taxon>Bacillota</taxon>
        <taxon>Clostridia</taxon>
        <taxon>Eubacteriales</taxon>
        <taxon>Oscillospiraceae</taxon>
        <taxon>Faecalibacterium</taxon>
    </lineage>
</organism>
<evidence type="ECO:0000256" key="4">
    <source>
        <dbReference type="ARBA" id="ARBA00023163"/>
    </source>
</evidence>
<dbReference type="SUPFAM" id="SSF52540">
    <property type="entry name" value="P-loop containing nucleoside triphosphate hydrolases"/>
    <property type="match status" value="1"/>
</dbReference>
<evidence type="ECO:0000313" key="6">
    <source>
        <dbReference type="EMBL" id="HJC45801.1"/>
    </source>
</evidence>
<dbReference type="SUPFAM" id="SSF46689">
    <property type="entry name" value="Homeodomain-like"/>
    <property type="match status" value="1"/>
</dbReference>
<dbReference type="SUPFAM" id="SSF159800">
    <property type="entry name" value="PrpR receptor domain-like"/>
    <property type="match status" value="1"/>
</dbReference>
<dbReference type="InterPro" id="IPR009057">
    <property type="entry name" value="Homeodomain-like_sf"/>
</dbReference>
<dbReference type="EMBL" id="DWWN01000043">
    <property type="protein sequence ID" value="HJC45801.1"/>
    <property type="molecule type" value="Genomic_DNA"/>
</dbReference>
<keyword evidence="3" id="KW-0805">Transcription regulation</keyword>
<feature type="domain" description="Sigma-54 factor interaction" evidence="5">
    <location>
        <begin position="309"/>
        <end position="514"/>
    </location>
</feature>
<dbReference type="InterPro" id="IPR002078">
    <property type="entry name" value="Sigma_54_int"/>
</dbReference>
<reference evidence="6" key="2">
    <citation type="submission" date="2021-04" db="EMBL/GenBank/DDBJ databases">
        <authorList>
            <person name="Gilroy R."/>
        </authorList>
    </citation>
    <scope>NUCLEOTIDE SEQUENCE</scope>
    <source>
        <strain evidence="6">ChiSjej5B23-2810</strain>
    </source>
</reference>
<protein>
    <submittedName>
        <fullName evidence="6">PrpR N-terminal domain-containing protein</fullName>
    </submittedName>
</protein>
<dbReference type="Gene3D" id="3.40.50.2300">
    <property type="match status" value="1"/>
</dbReference>
<dbReference type="Gene3D" id="1.10.8.60">
    <property type="match status" value="1"/>
</dbReference>
<dbReference type="GO" id="GO:0005524">
    <property type="term" value="F:ATP binding"/>
    <property type="evidence" value="ECO:0007669"/>
    <property type="project" value="UniProtKB-KW"/>
</dbReference>
<dbReference type="GO" id="GO:0006355">
    <property type="term" value="P:regulation of DNA-templated transcription"/>
    <property type="evidence" value="ECO:0007669"/>
    <property type="project" value="InterPro"/>
</dbReference>
<dbReference type="Pfam" id="PF06506">
    <property type="entry name" value="PrpR_N"/>
    <property type="match status" value="1"/>
</dbReference>
<evidence type="ECO:0000259" key="5">
    <source>
        <dbReference type="PROSITE" id="PS50045"/>
    </source>
</evidence>
<dbReference type="Proteomes" id="UP000823906">
    <property type="component" value="Unassembled WGS sequence"/>
</dbReference>
<dbReference type="Gene3D" id="1.10.10.60">
    <property type="entry name" value="Homeodomain-like"/>
    <property type="match status" value="1"/>
</dbReference>
<dbReference type="Gene3D" id="3.40.50.300">
    <property type="entry name" value="P-loop containing nucleotide triphosphate hydrolases"/>
    <property type="match status" value="1"/>
</dbReference>
<dbReference type="InterPro" id="IPR027417">
    <property type="entry name" value="P-loop_NTPase"/>
</dbReference>
<proteinExistence type="predicted"/>
<keyword evidence="2" id="KW-0067">ATP-binding</keyword>
<dbReference type="InterPro" id="IPR002197">
    <property type="entry name" value="HTH_Fis"/>
</dbReference>
<dbReference type="Gene3D" id="3.40.50.10660">
    <property type="entry name" value="PrpR receptor domain-like"/>
    <property type="match status" value="1"/>
</dbReference>
<dbReference type="Pfam" id="PF00158">
    <property type="entry name" value="Sigma54_activat"/>
    <property type="match status" value="1"/>
</dbReference>
<comment type="caution">
    <text evidence="6">The sequence shown here is derived from an EMBL/GenBank/DDBJ whole genome shotgun (WGS) entry which is preliminary data.</text>
</comment>
<dbReference type="Pfam" id="PF02954">
    <property type="entry name" value="HTH_8"/>
    <property type="match status" value="1"/>
</dbReference>
<dbReference type="PROSITE" id="PS50045">
    <property type="entry name" value="SIGMA54_INTERACT_4"/>
    <property type="match status" value="1"/>
</dbReference>
<accession>A0A9D2P7L8</accession>
<keyword evidence="4" id="KW-0804">Transcription</keyword>
<reference evidence="6" key="1">
    <citation type="journal article" date="2021" name="PeerJ">
        <title>Extensive microbial diversity within the chicken gut microbiome revealed by metagenomics and culture.</title>
        <authorList>
            <person name="Gilroy R."/>
            <person name="Ravi A."/>
            <person name="Getino M."/>
            <person name="Pursley I."/>
            <person name="Horton D.L."/>
            <person name="Alikhan N.F."/>
            <person name="Baker D."/>
            <person name="Gharbi K."/>
            <person name="Hall N."/>
            <person name="Watson M."/>
            <person name="Adriaenssens E.M."/>
            <person name="Foster-Nyarko E."/>
            <person name="Jarju S."/>
            <person name="Secka A."/>
            <person name="Antonio M."/>
            <person name="Oren A."/>
            <person name="Chaudhuri R.R."/>
            <person name="La Ragione R."/>
            <person name="Hildebrand F."/>
            <person name="Pallen M.J."/>
        </authorList>
    </citation>
    <scope>NUCLEOTIDE SEQUENCE</scope>
    <source>
        <strain evidence="6">ChiSjej5B23-2810</strain>
    </source>
</reference>
<evidence type="ECO:0000256" key="1">
    <source>
        <dbReference type="ARBA" id="ARBA00022741"/>
    </source>
</evidence>
<dbReference type="AlphaFoldDB" id="A0A9D2P7L8"/>
<dbReference type="GO" id="GO:0043565">
    <property type="term" value="F:sequence-specific DNA binding"/>
    <property type="evidence" value="ECO:0007669"/>
    <property type="project" value="InterPro"/>
</dbReference>
<gene>
    <name evidence="6" type="ORF">H9703_06700</name>
</gene>
<evidence type="ECO:0000256" key="3">
    <source>
        <dbReference type="ARBA" id="ARBA00023015"/>
    </source>
</evidence>
<dbReference type="PANTHER" id="PTHR32071">
    <property type="entry name" value="TRANSCRIPTIONAL REGULATORY PROTEIN"/>
    <property type="match status" value="1"/>
</dbReference>
<evidence type="ECO:0000256" key="2">
    <source>
        <dbReference type="ARBA" id="ARBA00022840"/>
    </source>
</evidence>
<dbReference type="InterPro" id="IPR058031">
    <property type="entry name" value="AAA_lid_NorR"/>
</dbReference>
<sequence>MEGQVTHILGIAPYDGMQTAMERVAEEFPNIQLDAYTGDLEAGASIVRSVQLENYDVIISRGGTADRIREVTDLPVVSIQLSVYDVLRAIKMAENYSNLYAIVGFPSITEPAHTLCDLLRLDMDIITIHSMDETNRALDRLREGGYKMVVSDMVTHTLARQKGFDAFLITSGVESLHDAFAQAVQISDRFRQLRRQNQLLEGIARTRSGNTVVLDKDGQLVYAARETPSPKLLELLRAKIPDISPASPLRFFHSEGSEFTRVTAHRLRAGWEHYYVFHCQLSQIPLRSSKNGLRFFDEAEAMQQFMHSFYSISGAMGVLEEQVNAIAPTRQPVMILGEVGTGKEQIARALYLRSPLVNSPLAVVDCSLMTDKNWEYLFNHYASPLNEGGCTVYFQHLELLSHQYQQELLAVATETNLPRRVRLLFSAACVEGQPLPEPVQVLRGQLGCLTLQLPTLRSRRDELPSLASLYLSSLNAELGKQIIGFDPRASEQLLQYDWPNNYTQFKQVLQELVTLTDSAYIRGSAVAEVLARERSTYHSEAAVSAPAAEAASGTLDEIVMNAIYRTLAAVGGNQTAAAKRLGISRTTLWRYLNPQKTAQDKKKA</sequence>